<keyword evidence="2" id="KW-1185">Reference proteome</keyword>
<accession>A0ACC2LGY2</accession>
<evidence type="ECO:0000313" key="1">
    <source>
        <dbReference type="EMBL" id="KAJ8632664.1"/>
    </source>
</evidence>
<organism evidence="1 2">
    <name type="scientific">Persea americana</name>
    <name type="common">Avocado</name>
    <dbReference type="NCBI Taxonomy" id="3435"/>
    <lineage>
        <taxon>Eukaryota</taxon>
        <taxon>Viridiplantae</taxon>
        <taxon>Streptophyta</taxon>
        <taxon>Embryophyta</taxon>
        <taxon>Tracheophyta</taxon>
        <taxon>Spermatophyta</taxon>
        <taxon>Magnoliopsida</taxon>
        <taxon>Magnoliidae</taxon>
        <taxon>Laurales</taxon>
        <taxon>Lauraceae</taxon>
        <taxon>Persea</taxon>
    </lineage>
</organism>
<dbReference type="Proteomes" id="UP001234297">
    <property type="component" value="Chromosome 8"/>
</dbReference>
<name>A0ACC2LGY2_PERAE</name>
<comment type="caution">
    <text evidence="1">The sequence shown here is derived from an EMBL/GenBank/DDBJ whole genome shotgun (WGS) entry which is preliminary data.</text>
</comment>
<sequence length="149" mass="17494">MKNILIQQGIKLALLGKEYKLERLDADEWADIDERAMSSVEQYLSDKIMFNIMEEESAKDLWEKLDKLCMGKNLTNKLYLKKQLNGLKMEEGCGLMEHMDTFNRMISDLLKLENVEFDDEDRFLQLLNSLSGPYEHFVITLLFGKETQF</sequence>
<protein>
    <submittedName>
        <fullName evidence="1">Uncharacterized protein</fullName>
    </submittedName>
</protein>
<proteinExistence type="predicted"/>
<dbReference type="EMBL" id="CM056816">
    <property type="protein sequence ID" value="KAJ8632664.1"/>
    <property type="molecule type" value="Genomic_DNA"/>
</dbReference>
<gene>
    <name evidence="1" type="ORF">MRB53_026000</name>
</gene>
<evidence type="ECO:0000313" key="2">
    <source>
        <dbReference type="Proteomes" id="UP001234297"/>
    </source>
</evidence>
<reference evidence="1 2" key="1">
    <citation type="journal article" date="2022" name="Hortic Res">
        <title>A haplotype resolved chromosomal level avocado genome allows analysis of novel avocado genes.</title>
        <authorList>
            <person name="Nath O."/>
            <person name="Fletcher S.J."/>
            <person name="Hayward A."/>
            <person name="Shaw L.M."/>
            <person name="Masouleh A.K."/>
            <person name="Furtado A."/>
            <person name="Henry R.J."/>
            <person name="Mitter N."/>
        </authorList>
    </citation>
    <scope>NUCLEOTIDE SEQUENCE [LARGE SCALE GENOMIC DNA]</scope>
    <source>
        <strain evidence="2">cv. Hass</strain>
    </source>
</reference>